<evidence type="ECO:0000313" key="15">
    <source>
        <dbReference type="Proteomes" id="UP000288805"/>
    </source>
</evidence>
<evidence type="ECO:0000256" key="8">
    <source>
        <dbReference type="ARBA" id="ARBA00023004"/>
    </source>
</evidence>
<dbReference type="InterPro" id="IPR036396">
    <property type="entry name" value="Cyt_P450_sf"/>
</dbReference>
<evidence type="ECO:0000256" key="4">
    <source>
        <dbReference type="ARBA" id="ARBA00022692"/>
    </source>
</evidence>
<dbReference type="AlphaFoldDB" id="A0A438BUX2"/>
<evidence type="ECO:0000313" key="14">
    <source>
        <dbReference type="EMBL" id="RVW14795.1"/>
    </source>
</evidence>
<comment type="cofactor">
    <cofactor evidence="11">
        <name>heme</name>
        <dbReference type="ChEBI" id="CHEBI:30413"/>
    </cofactor>
</comment>
<accession>A0A438BUX2</accession>
<dbReference type="Gene3D" id="1.10.630.10">
    <property type="entry name" value="Cytochrome P450"/>
    <property type="match status" value="1"/>
</dbReference>
<evidence type="ECO:0000256" key="11">
    <source>
        <dbReference type="PIRSR" id="PIRSR602401-1"/>
    </source>
</evidence>
<proteinExistence type="inferred from homology"/>
<keyword evidence="3 11" id="KW-0349">Heme</keyword>
<dbReference type="FunFam" id="1.10.630.10:FF:000026">
    <property type="entry name" value="Cytochrome P450 82C4"/>
    <property type="match status" value="1"/>
</dbReference>
<evidence type="ECO:0000256" key="6">
    <source>
        <dbReference type="ARBA" id="ARBA00022989"/>
    </source>
</evidence>
<keyword evidence="6 13" id="KW-1133">Transmembrane helix</keyword>
<dbReference type="GO" id="GO:0004497">
    <property type="term" value="F:monooxygenase activity"/>
    <property type="evidence" value="ECO:0007669"/>
    <property type="project" value="UniProtKB-KW"/>
</dbReference>
<comment type="subcellular location">
    <subcellularLocation>
        <location evidence="1">Membrane</location>
        <topology evidence="1">Single-pass membrane protein</topology>
    </subcellularLocation>
</comment>
<dbReference type="Pfam" id="PF00067">
    <property type="entry name" value="p450"/>
    <property type="match status" value="1"/>
</dbReference>
<dbReference type="InterPro" id="IPR050651">
    <property type="entry name" value="Plant_Cytochrome_P450_Monoox"/>
</dbReference>
<dbReference type="GO" id="GO:0005506">
    <property type="term" value="F:iron ion binding"/>
    <property type="evidence" value="ECO:0007669"/>
    <property type="project" value="InterPro"/>
</dbReference>
<keyword evidence="4 13" id="KW-0812">Transmembrane</keyword>
<evidence type="ECO:0000256" key="12">
    <source>
        <dbReference type="RuleBase" id="RU000461"/>
    </source>
</evidence>
<keyword evidence="5 11" id="KW-0479">Metal-binding</keyword>
<dbReference type="GO" id="GO:0016705">
    <property type="term" value="F:oxidoreductase activity, acting on paired donors, with incorporation or reduction of molecular oxygen"/>
    <property type="evidence" value="ECO:0007669"/>
    <property type="project" value="InterPro"/>
</dbReference>
<evidence type="ECO:0000256" key="2">
    <source>
        <dbReference type="ARBA" id="ARBA00010617"/>
    </source>
</evidence>
<organism evidence="14 15">
    <name type="scientific">Vitis vinifera</name>
    <name type="common">Grape</name>
    <dbReference type="NCBI Taxonomy" id="29760"/>
    <lineage>
        <taxon>Eukaryota</taxon>
        <taxon>Viridiplantae</taxon>
        <taxon>Streptophyta</taxon>
        <taxon>Embryophyta</taxon>
        <taxon>Tracheophyta</taxon>
        <taxon>Spermatophyta</taxon>
        <taxon>Magnoliopsida</taxon>
        <taxon>eudicotyledons</taxon>
        <taxon>Gunneridae</taxon>
        <taxon>Pentapetalae</taxon>
        <taxon>rosids</taxon>
        <taxon>Vitales</taxon>
        <taxon>Vitaceae</taxon>
        <taxon>Viteae</taxon>
        <taxon>Vitis</taxon>
    </lineage>
</organism>
<keyword evidence="7 12" id="KW-0560">Oxidoreductase</keyword>
<dbReference type="Proteomes" id="UP000288805">
    <property type="component" value="Unassembled WGS sequence"/>
</dbReference>
<dbReference type="SUPFAM" id="SSF48264">
    <property type="entry name" value="Cytochrome P450"/>
    <property type="match status" value="1"/>
</dbReference>
<dbReference type="PRINTS" id="PR00463">
    <property type="entry name" value="EP450I"/>
</dbReference>
<dbReference type="PANTHER" id="PTHR47947:SF1">
    <property type="entry name" value="CYTOCHROME P450 82E3"/>
    <property type="match status" value="1"/>
</dbReference>
<dbReference type="InterPro" id="IPR001128">
    <property type="entry name" value="Cyt_P450"/>
</dbReference>
<dbReference type="InterPro" id="IPR017972">
    <property type="entry name" value="Cyt_P450_CS"/>
</dbReference>
<keyword evidence="10 13" id="KW-0472">Membrane</keyword>
<name>A0A438BUX2_VITVI</name>
<dbReference type="GO" id="GO:0020037">
    <property type="term" value="F:heme binding"/>
    <property type="evidence" value="ECO:0007669"/>
    <property type="project" value="InterPro"/>
</dbReference>
<evidence type="ECO:0000256" key="10">
    <source>
        <dbReference type="ARBA" id="ARBA00023136"/>
    </source>
</evidence>
<keyword evidence="8 11" id="KW-0408">Iron</keyword>
<keyword evidence="9 12" id="KW-0503">Monooxygenase</keyword>
<evidence type="ECO:0000256" key="7">
    <source>
        <dbReference type="ARBA" id="ARBA00023002"/>
    </source>
</evidence>
<protein>
    <submittedName>
        <fullName evidence="14">Cytochrome P450 82C4</fullName>
    </submittedName>
</protein>
<reference evidence="14 15" key="1">
    <citation type="journal article" date="2018" name="PLoS Genet.">
        <title>Population sequencing reveals clonal diversity and ancestral inbreeding in the grapevine cultivar Chardonnay.</title>
        <authorList>
            <person name="Roach M.J."/>
            <person name="Johnson D.L."/>
            <person name="Bohlmann J."/>
            <person name="van Vuuren H.J."/>
            <person name="Jones S.J."/>
            <person name="Pretorius I.S."/>
            <person name="Schmidt S.A."/>
            <person name="Borneman A.R."/>
        </authorList>
    </citation>
    <scope>NUCLEOTIDE SEQUENCE [LARGE SCALE GENOMIC DNA]</scope>
    <source>
        <strain evidence="15">cv. Chardonnay</strain>
        <tissue evidence="14">Leaf</tissue>
    </source>
</reference>
<feature type="binding site" description="axial binding residue" evidence="11">
    <location>
        <position position="470"/>
    </location>
    <ligand>
        <name>heme</name>
        <dbReference type="ChEBI" id="CHEBI:30413"/>
    </ligand>
    <ligandPart>
        <name>Fe</name>
        <dbReference type="ChEBI" id="CHEBI:18248"/>
    </ligandPart>
</feature>
<evidence type="ECO:0000256" key="1">
    <source>
        <dbReference type="ARBA" id="ARBA00004167"/>
    </source>
</evidence>
<dbReference type="PROSITE" id="PS00086">
    <property type="entry name" value="CYTOCHROME_P450"/>
    <property type="match status" value="1"/>
</dbReference>
<comment type="caution">
    <text evidence="14">The sequence shown here is derived from an EMBL/GenBank/DDBJ whole genome shotgun (WGS) entry which is preliminary data.</text>
</comment>
<evidence type="ECO:0000256" key="5">
    <source>
        <dbReference type="ARBA" id="ARBA00022723"/>
    </source>
</evidence>
<feature type="transmembrane region" description="Helical" evidence="13">
    <location>
        <begin position="12"/>
        <end position="35"/>
    </location>
</feature>
<gene>
    <name evidence="14" type="primary">CYP82C4_7</name>
    <name evidence="14" type="ORF">CK203_091053</name>
</gene>
<dbReference type="CDD" id="cd20654">
    <property type="entry name" value="CYP82"/>
    <property type="match status" value="1"/>
</dbReference>
<dbReference type="InterPro" id="IPR002401">
    <property type="entry name" value="Cyt_P450_E_grp-I"/>
</dbReference>
<sequence length="530" mass="59512">MWKLSQIEAQSIMNLLSHLLAVAGFMWLVLLCNVWRVKSFAHRGKGRSAPEPSGAWPFIGHLHLLNSPMPIFRTLTAMADTHGPVFMIRLGMHRALVVSSHKAVKECLTTNDKAFASRPISSAGKLLGYNYAGFGFAPYGPLWREMRKLSVTELLSNRRLDELKHVLVSELDVCIRDLYSLGKETNWVNPIKVAMSEWLEQLTFNVVLRMVAGKRYFGNGVHGNEEARHAIAVIKKFLSLTGAFVASDVIPFVEWMDLQGHLGSMKRVAGQLDPFVEGWVEEHVTKLNSDPSSRQDFIDVMLSVLKDNSIFGHTRETVIKATVMTLIVGGSETTSIVSTWILSALLNNRHALKRAQEEIDLKVGRGRWVEESDIENLIYLQAVVKETLRLYPPAPLSIPHEAVEDCNVCEYHIPKGTRLFVNVWKLHRDPGVWPDPEEFQPERFLTTNANLNVFGQHFELIPFSSGRRSCPGIALALQILHLTVARLLQGYDMTTPLNAPVDMTEGIGITMPRATPLEVMLTPRLPSLLY</sequence>
<evidence type="ECO:0000256" key="9">
    <source>
        <dbReference type="ARBA" id="ARBA00023033"/>
    </source>
</evidence>
<comment type="similarity">
    <text evidence="2 12">Belongs to the cytochrome P450 family.</text>
</comment>
<dbReference type="EMBL" id="QGNW01002611">
    <property type="protein sequence ID" value="RVW14795.1"/>
    <property type="molecule type" value="Genomic_DNA"/>
</dbReference>
<dbReference type="PRINTS" id="PR00385">
    <property type="entry name" value="P450"/>
</dbReference>
<dbReference type="PANTHER" id="PTHR47947">
    <property type="entry name" value="CYTOCHROME P450 82C3-RELATED"/>
    <property type="match status" value="1"/>
</dbReference>
<dbReference type="GO" id="GO:0016020">
    <property type="term" value="C:membrane"/>
    <property type="evidence" value="ECO:0007669"/>
    <property type="project" value="UniProtKB-SubCell"/>
</dbReference>
<evidence type="ECO:0000256" key="3">
    <source>
        <dbReference type="ARBA" id="ARBA00022617"/>
    </source>
</evidence>
<evidence type="ECO:0000256" key="13">
    <source>
        <dbReference type="SAM" id="Phobius"/>
    </source>
</evidence>